<gene>
    <name evidence="1" type="ORF">JF259_01535</name>
</gene>
<sequence length="157" mass="18808">MNKLLLANAKSFKKAGLRCLEERDIDENNYEMLMFSVVVNLSFSLELFFKYVLSKQGKTIRKHELRILYDKLKNETKFQILTSYFIKTPFKNISQSETPFEKFKAWFDEKLDFHSNTFVKWRYGHETIHNEIMECDYGFLLTMIDMLEDLSNRLTNS</sequence>
<accession>A0A8J7IUB0</accession>
<organism evidence="1 2">
    <name type="scientific">Snuella sedimenti</name>
    <dbReference type="NCBI Taxonomy" id="2798802"/>
    <lineage>
        <taxon>Bacteria</taxon>
        <taxon>Pseudomonadati</taxon>
        <taxon>Bacteroidota</taxon>
        <taxon>Flavobacteriia</taxon>
        <taxon>Flavobacteriales</taxon>
        <taxon>Flavobacteriaceae</taxon>
        <taxon>Snuella</taxon>
    </lineage>
</organism>
<evidence type="ECO:0000313" key="2">
    <source>
        <dbReference type="Proteomes" id="UP000610931"/>
    </source>
</evidence>
<keyword evidence="2" id="KW-1185">Reference proteome</keyword>
<dbReference type="RefSeq" id="WP_199112498.1">
    <property type="nucleotide sequence ID" value="NZ_JAELVQ010000001.1"/>
</dbReference>
<comment type="caution">
    <text evidence="1">The sequence shown here is derived from an EMBL/GenBank/DDBJ whole genome shotgun (WGS) entry which is preliminary data.</text>
</comment>
<evidence type="ECO:0000313" key="1">
    <source>
        <dbReference type="EMBL" id="MBJ6366760.1"/>
    </source>
</evidence>
<dbReference type="Proteomes" id="UP000610931">
    <property type="component" value="Unassembled WGS sequence"/>
</dbReference>
<name>A0A8J7IUB0_9FLAO</name>
<dbReference type="EMBL" id="JAELVQ010000001">
    <property type="protein sequence ID" value="MBJ6366760.1"/>
    <property type="molecule type" value="Genomic_DNA"/>
</dbReference>
<proteinExistence type="predicted"/>
<protein>
    <recommendedName>
        <fullName evidence="3">HEPN domain-containing protein</fullName>
    </recommendedName>
</protein>
<evidence type="ECO:0008006" key="3">
    <source>
        <dbReference type="Google" id="ProtNLM"/>
    </source>
</evidence>
<dbReference type="AlphaFoldDB" id="A0A8J7IUB0"/>
<reference evidence="1" key="1">
    <citation type="submission" date="2020-12" db="EMBL/GenBank/DDBJ databases">
        <title>Snuella sp. nov., isolated from sediment in Incheon.</title>
        <authorList>
            <person name="Kim W."/>
        </authorList>
    </citation>
    <scope>NUCLEOTIDE SEQUENCE</scope>
    <source>
        <strain evidence="1">CAU 1569</strain>
    </source>
</reference>